<dbReference type="PANTHER" id="PTHR11697:SF230">
    <property type="entry name" value="ZINC FINGER, MYM DOMAIN CONTAINING 1"/>
    <property type="match status" value="1"/>
</dbReference>
<dbReference type="EMBL" id="JAZDWU010000010">
    <property type="protein sequence ID" value="KAK9988205.1"/>
    <property type="molecule type" value="Genomic_DNA"/>
</dbReference>
<gene>
    <name evidence="1" type="ORF">SO802_028444</name>
</gene>
<dbReference type="PANTHER" id="PTHR11697">
    <property type="entry name" value="GENERAL TRANSCRIPTION FACTOR 2-RELATED ZINC FINGER PROTEIN"/>
    <property type="match status" value="1"/>
</dbReference>
<sequence length="267" mass="30364">MEERLVQGDLTVRIVKSLFQMGAPTSILAFPENPLIYMDKKNSSKKSHPDCNLFNLVAKVFNIVGASCKHRDILRKIHNAEIIEAPKNNEISTGHGLNQAMSLKRPGNTRWSSHYGALVNLIHMFSSVIDVIETIVEDGLDSDQRAKANILIGLHQTFEFVFDLHLMKGVLGISNELSQALQRKNQDIVNAMKLVDISKQRLQVMRDDGWNTLLEKVFAFCAKNNIDVPDMDDLYQPRPRRQAQNMKNSHHYQVELFYTVRYATSGT</sequence>
<organism evidence="1 2">
    <name type="scientific">Lithocarpus litseifolius</name>
    <dbReference type="NCBI Taxonomy" id="425828"/>
    <lineage>
        <taxon>Eukaryota</taxon>
        <taxon>Viridiplantae</taxon>
        <taxon>Streptophyta</taxon>
        <taxon>Embryophyta</taxon>
        <taxon>Tracheophyta</taxon>
        <taxon>Spermatophyta</taxon>
        <taxon>Magnoliopsida</taxon>
        <taxon>eudicotyledons</taxon>
        <taxon>Gunneridae</taxon>
        <taxon>Pentapetalae</taxon>
        <taxon>rosids</taxon>
        <taxon>fabids</taxon>
        <taxon>Fagales</taxon>
        <taxon>Fagaceae</taxon>
        <taxon>Lithocarpus</taxon>
    </lineage>
</organism>
<dbReference type="InterPro" id="IPR055298">
    <property type="entry name" value="AtLOH3-like"/>
</dbReference>
<dbReference type="AlphaFoldDB" id="A0AAW2BQA8"/>
<evidence type="ECO:0000313" key="1">
    <source>
        <dbReference type="EMBL" id="KAK9988205.1"/>
    </source>
</evidence>
<keyword evidence="2" id="KW-1185">Reference proteome</keyword>
<protein>
    <submittedName>
        <fullName evidence="1">Uncharacterized protein</fullName>
    </submittedName>
</protein>
<evidence type="ECO:0000313" key="2">
    <source>
        <dbReference type="Proteomes" id="UP001459277"/>
    </source>
</evidence>
<dbReference type="Proteomes" id="UP001459277">
    <property type="component" value="Unassembled WGS sequence"/>
</dbReference>
<accession>A0AAW2BQA8</accession>
<name>A0AAW2BQA8_9ROSI</name>
<reference evidence="1 2" key="1">
    <citation type="submission" date="2024-01" db="EMBL/GenBank/DDBJ databases">
        <title>A telomere-to-telomere, gap-free genome of sweet tea (Lithocarpus litseifolius).</title>
        <authorList>
            <person name="Zhou J."/>
        </authorList>
    </citation>
    <scope>NUCLEOTIDE SEQUENCE [LARGE SCALE GENOMIC DNA]</scope>
    <source>
        <strain evidence="1">Zhou-2022a</strain>
        <tissue evidence="1">Leaf</tissue>
    </source>
</reference>
<proteinExistence type="predicted"/>
<comment type="caution">
    <text evidence="1">The sequence shown here is derived from an EMBL/GenBank/DDBJ whole genome shotgun (WGS) entry which is preliminary data.</text>
</comment>